<evidence type="ECO:0000256" key="3">
    <source>
        <dbReference type="ARBA" id="ARBA00023163"/>
    </source>
</evidence>
<dbReference type="Pfam" id="PF12833">
    <property type="entry name" value="HTH_18"/>
    <property type="match status" value="1"/>
</dbReference>
<dbReference type="Gene3D" id="1.10.10.60">
    <property type="entry name" value="Homeodomain-like"/>
    <property type="match status" value="1"/>
</dbReference>
<keyword evidence="2" id="KW-0238">DNA-binding</keyword>
<dbReference type="GO" id="GO:0043565">
    <property type="term" value="F:sequence-specific DNA binding"/>
    <property type="evidence" value="ECO:0007669"/>
    <property type="project" value="InterPro"/>
</dbReference>
<dbReference type="InterPro" id="IPR037923">
    <property type="entry name" value="HTH-like"/>
</dbReference>
<dbReference type="PANTHER" id="PTHR46796">
    <property type="entry name" value="HTH-TYPE TRANSCRIPTIONAL ACTIVATOR RHAS-RELATED"/>
    <property type="match status" value="1"/>
</dbReference>
<organism evidence="5 6">
    <name type="scientific">Streptomyces armeniacus</name>
    <dbReference type="NCBI Taxonomy" id="83291"/>
    <lineage>
        <taxon>Bacteria</taxon>
        <taxon>Bacillati</taxon>
        <taxon>Actinomycetota</taxon>
        <taxon>Actinomycetes</taxon>
        <taxon>Kitasatosporales</taxon>
        <taxon>Streptomycetaceae</taxon>
        <taxon>Streptomyces</taxon>
    </lineage>
</organism>
<reference evidence="5 6" key="1">
    <citation type="submission" date="2018-07" db="EMBL/GenBank/DDBJ databases">
        <title>Draft genome of the type strain Streptomyces armeniacus ATCC 15676.</title>
        <authorList>
            <person name="Labana P."/>
            <person name="Gosse J.T."/>
            <person name="Boddy C.N."/>
        </authorList>
    </citation>
    <scope>NUCLEOTIDE SEQUENCE [LARGE SCALE GENOMIC DNA]</scope>
    <source>
        <strain evidence="5 6">ATCC 15676</strain>
    </source>
</reference>
<gene>
    <name evidence="5" type="ORF">DVA86_32630</name>
</gene>
<name>A0A345XYA0_9ACTN</name>
<dbReference type="InterPro" id="IPR050204">
    <property type="entry name" value="AraC_XylS_family_regulators"/>
</dbReference>
<dbReference type="InterPro" id="IPR018060">
    <property type="entry name" value="HTH_AraC"/>
</dbReference>
<protein>
    <submittedName>
        <fullName evidence="5">AraC family transcriptional regulator</fullName>
    </submittedName>
</protein>
<proteinExistence type="predicted"/>
<accession>A0A345XYA0</accession>
<keyword evidence="1" id="KW-0805">Transcription regulation</keyword>
<evidence type="ECO:0000313" key="6">
    <source>
        <dbReference type="Proteomes" id="UP000254425"/>
    </source>
</evidence>
<dbReference type="SUPFAM" id="SSF51215">
    <property type="entry name" value="Regulatory protein AraC"/>
    <property type="match status" value="1"/>
</dbReference>
<dbReference type="InterPro" id="IPR009057">
    <property type="entry name" value="Homeodomain-like_sf"/>
</dbReference>
<dbReference type="GO" id="GO:0003700">
    <property type="term" value="F:DNA-binding transcription factor activity"/>
    <property type="evidence" value="ECO:0007669"/>
    <property type="project" value="InterPro"/>
</dbReference>
<dbReference type="RefSeq" id="WP_222623391.1">
    <property type="nucleotide sequence ID" value="NZ_CP031320.1"/>
</dbReference>
<dbReference type="Proteomes" id="UP000254425">
    <property type="component" value="Chromosome"/>
</dbReference>
<keyword evidence="6" id="KW-1185">Reference proteome</keyword>
<evidence type="ECO:0000259" key="4">
    <source>
        <dbReference type="PROSITE" id="PS01124"/>
    </source>
</evidence>
<dbReference type="KEGG" id="sarm:DVA86_32630"/>
<sequence>MTRCPASALVTRTLADVDGVRVTSVRCRAPADGGHPPAPPETGALRRVVLPVNGVFSCAGRGASYVLGPGSGLVLEADEPYRFGHPAAGGDECVVIALSADAWAEWAEWAENVPAGLRPYGRGERLRLDSRDLWRTVLFRAAAEGRRGEPHAVRELAVLHLAELGARGGGTVPASGPVPASRRRVADAAAAFLAAHYAEPIPRLLDAAAAAADCSPYHLARAFRAVHGMTLHAYRERLRTAAALRALADGADDLARLGTSLGYASHGHFTDRLRRAVASPPSRIRAVLRESYGRGAR</sequence>
<dbReference type="SUPFAM" id="SSF46689">
    <property type="entry name" value="Homeodomain-like"/>
    <property type="match status" value="1"/>
</dbReference>
<evidence type="ECO:0000313" key="5">
    <source>
        <dbReference type="EMBL" id="AXK36616.1"/>
    </source>
</evidence>
<dbReference type="InterPro" id="IPR035418">
    <property type="entry name" value="AraC-bd_2"/>
</dbReference>
<dbReference type="PROSITE" id="PS01124">
    <property type="entry name" value="HTH_ARAC_FAMILY_2"/>
    <property type="match status" value="1"/>
</dbReference>
<dbReference type="AlphaFoldDB" id="A0A345XYA0"/>
<evidence type="ECO:0000256" key="2">
    <source>
        <dbReference type="ARBA" id="ARBA00023125"/>
    </source>
</evidence>
<dbReference type="Pfam" id="PF14525">
    <property type="entry name" value="AraC_binding_2"/>
    <property type="match status" value="1"/>
</dbReference>
<feature type="domain" description="HTH araC/xylS-type" evidence="4">
    <location>
        <begin position="187"/>
        <end position="287"/>
    </location>
</feature>
<evidence type="ECO:0000256" key="1">
    <source>
        <dbReference type="ARBA" id="ARBA00023015"/>
    </source>
</evidence>
<dbReference type="EMBL" id="CP031320">
    <property type="protein sequence ID" value="AXK36616.1"/>
    <property type="molecule type" value="Genomic_DNA"/>
</dbReference>
<keyword evidence="3" id="KW-0804">Transcription</keyword>
<dbReference type="SMART" id="SM00342">
    <property type="entry name" value="HTH_ARAC"/>
    <property type="match status" value="1"/>
</dbReference>